<feature type="domain" description="Disease resistance N-terminal" evidence="6">
    <location>
        <begin position="2"/>
        <end position="37"/>
    </location>
</feature>
<evidence type="ECO:0000313" key="7">
    <source>
        <dbReference type="EMBL" id="JAE00084.1"/>
    </source>
</evidence>
<evidence type="ECO:0000256" key="4">
    <source>
        <dbReference type="ARBA" id="ARBA00022741"/>
    </source>
</evidence>
<dbReference type="Gene3D" id="1.20.5.4130">
    <property type="match status" value="1"/>
</dbReference>
<evidence type="ECO:0000256" key="3">
    <source>
        <dbReference type="ARBA" id="ARBA00022737"/>
    </source>
</evidence>
<dbReference type="Pfam" id="PF18052">
    <property type="entry name" value="Rx_N"/>
    <property type="match status" value="1"/>
</dbReference>
<reference evidence="7" key="2">
    <citation type="journal article" date="2015" name="Data Brief">
        <title>Shoot transcriptome of the giant reed, Arundo donax.</title>
        <authorList>
            <person name="Barrero R.A."/>
            <person name="Guerrero F.D."/>
            <person name="Moolhuijzen P."/>
            <person name="Goolsby J.A."/>
            <person name="Tidwell J."/>
            <person name="Bellgard S.E."/>
            <person name="Bellgard M.I."/>
        </authorList>
    </citation>
    <scope>NUCLEOTIDE SEQUENCE</scope>
    <source>
        <tissue evidence="7">Shoot tissue taken approximately 20 cm above the soil surface</tissue>
    </source>
</reference>
<protein>
    <recommendedName>
        <fullName evidence="6">Disease resistance N-terminal domain-containing protein</fullName>
    </recommendedName>
</protein>
<keyword evidence="5" id="KW-0611">Plant defense</keyword>
<keyword evidence="3" id="KW-0677">Repeat</keyword>
<evidence type="ECO:0000256" key="2">
    <source>
        <dbReference type="ARBA" id="ARBA00022614"/>
    </source>
</evidence>
<organism evidence="7">
    <name type="scientific">Arundo donax</name>
    <name type="common">Giant reed</name>
    <name type="synonym">Donax arundinaceus</name>
    <dbReference type="NCBI Taxonomy" id="35708"/>
    <lineage>
        <taxon>Eukaryota</taxon>
        <taxon>Viridiplantae</taxon>
        <taxon>Streptophyta</taxon>
        <taxon>Embryophyta</taxon>
        <taxon>Tracheophyta</taxon>
        <taxon>Spermatophyta</taxon>
        <taxon>Magnoliopsida</taxon>
        <taxon>Liliopsida</taxon>
        <taxon>Poales</taxon>
        <taxon>Poaceae</taxon>
        <taxon>PACMAD clade</taxon>
        <taxon>Arundinoideae</taxon>
        <taxon>Arundineae</taxon>
        <taxon>Arundo</taxon>
    </lineage>
</organism>
<name>A0A0A9EM67_ARUDO</name>
<keyword evidence="4" id="KW-0547">Nucleotide-binding</keyword>
<dbReference type="AlphaFoldDB" id="A0A0A9EM67"/>
<dbReference type="GO" id="GO:0000166">
    <property type="term" value="F:nucleotide binding"/>
    <property type="evidence" value="ECO:0007669"/>
    <property type="project" value="UniProtKB-KW"/>
</dbReference>
<dbReference type="InterPro" id="IPR041118">
    <property type="entry name" value="Rx_N"/>
</dbReference>
<reference evidence="7" key="1">
    <citation type="submission" date="2014-09" db="EMBL/GenBank/DDBJ databases">
        <authorList>
            <person name="Magalhaes I.L.F."/>
            <person name="Oliveira U."/>
            <person name="Santos F.R."/>
            <person name="Vidigal T.H.D.A."/>
            <person name="Brescovit A.D."/>
            <person name="Santos A.J."/>
        </authorList>
    </citation>
    <scope>NUCLEOTIDE SEQUENCE</scope>
    <source>
        <tissue evidence="7">Shoot tissue taken approximately 20 cm above the soil surface</tissue>
    </source>
</reference>
<evidence type="ECO:0000256" key="1">
    <source>
        <dbReference type="ARBA" id="ARBA00008894"/>
    </source>
</evidence>
<dbReference type="GO" id="GO:0006952">
    <property type="term" value="P:defense response"/>
    <property type="evidence" value="ECO:0007669"/>
    <property type="project" value="UniProtKB-KW"/>
</dbReference>
<proteinExistence type="inferred from homology"/>
<comment type="similarity">
    <text evidence="1">Belongs to the disease resistance NB-LRR family.</text>
</comment>
<dbReference type="EMBL" id="GBRH01197812">
    <property type="protein sequence ID" value="JAE00084.1"/>
    <property type="molecule type" value="Transcribed_RNA"/>
</dbReference>
<evidence type="ECO:0000256" key="5">
    <source>
        <dbReference type="ARBA" id="ARBA00022821"/>
    </source>
</evidence>
<accession>A0A0A9EM67</accession>
<evidence type="ECO:0000259" key="6">
    <source>
        <dbReference type="Pfam" id="PF18052"/>
    </source>
</evidence>
<sequence>MLKVWAEQVQDLSYDIEDCLDEFKVYVKSQSLSRQLMKHGDCHWIAV</sequence>
<keyword evidence="2" id="KW-0433">Leucine-rich repeat</keyword>